<reference evidence="2 3" key="1">
    <citation type="journal article" date="2005" name="PLoS Biol.">
        <title>The genome sequence of Rickettsia felis identifies the first putative conjugative plasmid in an obligate intracellular parasite.</title>
        <authorList>
            <person name="Ogata H."/>
            <person name="Renesto P."/>
            <person name="Audic S."/>
            <person name="Robert C."/>
            <person name="Blanc G."/>
            <person name="Fournier P.E."/>
            <person name="Parinello H."/>
            <person name="Claverie J.M."/>
            <person name="Raoult D."/>
        </authorList>
    </citation>
    <scope>NUCLEOTIDE SEQUENCE [LARGE SCALE GENOMIC DNA]</scope>
    <source>
        <strain evidence="3">ATCC VR-1525 / URRWXCal2</strain>
    </source>
</reference>
<dbReference type="EMBL" id="CP000053">
    <property type="protein sequence ID" value="AAY62114.1"/>
    <property type="molecule type" value="Genomic_DNA"/>
</dbReference>
<feature type="transmembrane region" description="Helical" evidence="1">
    <location>
        <begin position="32"/>
        <end position="57"/>
    </location>
</feature>
<dbReference type="eggNOG" id="COG3671">
    <property type="taxonomic scope" value="Bacteria"/>
</dbReference>
<dbReference type="KEGG" id="rfe:RF_1263"/>
<sequence length="129" mass="15131">MQQCYVARHKEVNKNMDKHLKEYTESGKKNLIVVYILYLCGVVAPPLPLIGVVFAYINKDKADNFAASHYVFLFRTFCFAAIGWVICFTDIWIVLDFALAIWYILRIVIGFKYMIEDQAYPNPMTYWIK</sequence>
<proteinExistence type="predicted"/>
<name>Q4UK21_RICFE</name>
<dbReference type="HOGENOM" id="CLU_129294_2_0_5"/>
<dbReference type="AlphaFoldDB" id="Q4UK21"/>
<keyword evidence="1" id="KW-1133">Transmembrane helix</keyword>
<accession>Q4UK21</accession>
<organism evidence="2 3">
    <name type="scientific">Rickettsia felis (strain ATCC VR-1525 / URRWXCal2)</name>
    <name type="common">Rickettsia azadi</name>
    <dbReference type="NCBI Taxonomy" id="315456"/>
    <lineage>
        <taxon>Bacteria</taxon>
        <taxon>Pseudomonadati</taxon>
        <taxon>Pseudomonadota</taxon>
        <taxon>Alphaproteobacteria</taxon>
        <taxon>Rickettsiales</taxon>
        <taxon>Rickettsiaceae</taxon>
        <taxon>Rickettsieae</taxon>
        <taxon>Rickettsia</taxon>
        <taxon>spotted fever group</taxon>
    </lineage>
</organism>
<gene>
    <name evidence="2" type="ordered locus">RF_1263</name>
</gene>
<dbReference type="STRING" id="315456.RF_1263"/>
<feature type="transmembrane region" description="Helical" evidence="1">
    <location>
        <begin position="69"/>
        <end position="86"/>
    </location>
</feature>
<evidence type="ECO:0000256" key="1">
    <source>
        <dbReference type="SAM" id="Phobius"/>
    </source>
</evidence>
<keyword evidence="1" id="KW-0472">Membrane</keyword>
<evidence type="ECO:0008006" key="4">
    <source>
        <dbReference type="Google" id="ProtNLM"/>
    </source>
</evidence>
<evidence type="ECO:0000313" key="3">
    <source>
        <dbReference type="Proteomes" id="UP000008548"/>
    </source>
</evidence>
<feature type="transmembrane region" description="Helical" evidence="1">
    <location>
        <begin position="92"/>
        <end position="115"/>
    </location>
</feature>
<keyword evidence="1" id="KW-0812">Transmembrane</keyword>
<evidence type="ECO:0000313" key="2">
    <source>
        <dbReference type="EMBL" id="AAY62114.1"/>
    </source>
</evidence>
<keyword evidence="3" id="KW-1185">Reference proteome</keyword>
<protein>
    <recommendedName>
        <fullName evidence="4">NADH dehydrogenase subunit G</fullName>
    </recommendedName>
</protein>
<dbReference type="Proteomes" id="UP000008548">
    <property type="component" value="Chromosome"/>
</dbReference>